<accession>A0A2R5ESZ4</accession>
<comment type="caution">
    <text evidence="4">The sequence shown here is derived from an EMBL/GenBank/DDBJ whole genome shotgun (WGS) entry which is preliminary data.</text>
</comment>
<dbReference type="Pfam" id="PF22124">
    <property type="entry name" value="Glyco_hydro_95_cat"/>
    <property type="match status" value="1"/>
</dbReference>
<dbReference type="InterPro" id="IPR008928">
    <property type="entry name" value="6-hairpin_glycosidase_sf"/>
</dbReference>
<dbReference type="EMBL" id="BDQX01000281">
    <property type="protein sequence ID" value="GBG09816.1"/>
    <property type="molecule type" value="Genomic_DNA"/>
</dbReference>
<dbReference type="GO" id="GO:0005975">
    <property type="term" value="P:carbohydrate metabolic process"/>
    <property type="evidence" value="ECO:0007669"/>
    <property type="project" value="InterPro"/>
</dbReference>
<dbReference type="GO" id="GO:0004560">
    <property type="term" value="F:alpha-L-fucosidase activity"/>
    <property type="evidence" value="ECO:0007669"/>
    <property type="project" value="InterPro"/>
</dbReference>
<name>A0A2R5ESZ4_9BACL</name>
<keyword evidence="5" id="KW-1185">Reference proteome</keyword>
<dbReference type="InterPro" id="IPR016518">
    <property type="entry name" value="Alpha-L-fucosidase"/>
</dbReference>
<dbReference type="PANTHER" id="PTHR31084">
    <property type="entry name" value="ALPHA-L-FUCOSIDASE 2"/>
    <property type="match status" value="1"/>
</dbReference>
<dbReference type="Pfam" id="PF14498">
    <property type="entry name" value="Glyco_hyd_65N_2"/>
    <property type="match status" value="1"/>
</dbReference>
<dbReference type="Pfam" id="PF21307">
    <property type="entry name" value="Glyco_hydro_95_C"/>
    <property type="match status" value="1"/>
</dbReference>
<dbReference type="PANTHER" id="PTHR31084:SF0">
    <property type="entry name" value="ALPHA-L-FUCOSIDASE 2"/>
    <property type="match status" value="1"/>
</dbReference>
<dbReference type="InterPro" id="IPR054363">
    <property type="entry name" value="GH95_cat"/>
</dbReference>
<dbReference type="SUPFAM" id="SSF48208">
    <property type="entry name" value="Six-hairpin glycosidases"/>
    <property type="match status" value="1"/>
</dbReference>
<protein>
    <submittedName>
        <fullName evidence="4">Alpha-L-fucosidase</fullName>
    </submittedName>
</protein>
<dbReference type="InterPro" id="IPR012341">
    <property type="entry name" value="6hp_glycosidase-like_sf"/>
</dbReference>
<dbReference type="AlphaFoldDB" id="A0A2R5ESZ4"/>
<feature type="domain" description="Glycosyl hydrolase family 95 catalytic" evidence="3">
    <location>
        <begin position="260"/>
        <end position="670"/>
    </location>
</feature>
<sequence length="774" mass="85063">MSTTRNRLWYTKPAREWIEALPIGSGKLGAMVFGGVREEHIQLNEDSLWYGGPMERANPEAGKALAEIRGLLFEGKLDEAERKARLSLTSTPKHIAPYQTLGDLKLSFHSPISETSEYARELDLDQGIVTVGYELDGRDYRREVLASHVDGVIAIRLTAGTPGALTFDANLIRRPFEGEAGRLEQVPTVYMTGQCGPDGVRYCMAARVVVEGGGACVIGDFLSVNGADAATLYIAAATTFRCKDPVGTCINVLDAAASKGYKDIRRDHIRDYCELFGRVSLELGAEEEAERLPTNERLARFREGGDDPGLLALFFQYGRYLLIASSRRGSLPANLQGIWNDSHTPPWESDYHLNINLQMNYWPAESCNLAECHEPVFDLLDRLRERGSVTAKEVYGARGFTAHHATDLWAETNVIGLYMPAVIWPMGGAWLALHLWEHYRYNMDETFLRERAYPTLKEAALFLLDFLVEDDSGRLVTAPSLSPENTYRLPNGQTGRLCVGPSMDSQIAHALFTACLEAIDVLNFSGDTRECDFRSEVADAIVRLPKPAIGRAGGLMEWSEDYEEVEPGHRHISHLFALHPGEQITPRGEPELAAAARTTLERRLANGGGHTGWSRAWIVEFWARLGDGEAALQHLSALLSKSVHPNLFGDHPPFQIDANFGGTAALAEMLLQSHRGEILLLPALPQAWPDGRISGLRGRGGCVVDLEWSGGALARAVLRSEKGGSYVIRYEGAGLAARTEDGFEPELAVAARASRELRLTLSAGESVILLPAYG</sequence>
<proteinExistence type="predicted"/>
<evidence type="ECO:0000313" key="4">
    <source>
        <dbReference type="EMBL" id="GBG09816.1"/>
    </source>
</evidence>
<reference evidence="4 5" key="1">
    <citation type="submission" date="2017-08" db="EMBL/GenBank/DDBJ databases">
        <title>Substantial Increase in Enzyme Production by Combined Drug-Resistance Mutations in Paenibacillus agaridevorans.</title>
        <authorList>
            <person name="Tanaka Y."/>
            <person name="Funane K."/>
            <person name="Hosaka T."/>
            <person name="Shiwa Y."/>
            <person name="Fujita N."/>
            <person name="Miyazaki T."/>
            <person name="Yoshikawa H."/>
            <person name="Murakami K."/>
            <person name="Kasahara K."/>
            <person name="Inaoka T."/>
            <person name="Hiraga Y."/>
            <person name="Ochi K."/>
        </authorList>
    </citation>
    <scope>NUCLEOTIDE SEQUENCE [LARGE SCALE GENOMIC DNA]</scope>
    <source>
        <strain evidence="4 5">T-3040</strain>
    </source>
</reference>
<dbReference type="InterPro" id="IPR027414">
    <property type="entry name" value="GH95_N_dom"/>
</dbReference>
<dbReference type="FunFam" id="1.50.10.10:FF:000028">
    <property type="entry name" value="Alpha-L-fucosidase 2"/>
    <property type="match status" value="1"/>
</dbReference>
<dbReference type="Proteomes" id="UP000245202">
    <property type="component" value="Unassembled WGS sequence"/>
</dbReference>
<evidence type="ECO:0000259" key="3">
    <source>
        <dbReference type="Pfam" id="PF22124"/>
    </source>
</evidence>
<evidence type="ECO:0000313" key="5">
    <source>
        <dbReference type="Proteomes" id="UP000245202"/>
    </source>
</evidence>
<evidence type="ECO:0000259" key="1">
    <source>
        <dbReference type="Pfam" id="PF14498"/>
    </source>
</evidence>
<feature type="domain" description="Glycosyl hydrolase family 95 N-terminal" evidence="1">
    <location>
        <begin position="8"/>
        <end position="242"/>
    </location>
</feature>
<dbReference type="PIRSF" id="PIRSF007663">
    <property type="entry name" value="UCP007663"/>
    <property type="match status" value="1"/>
</dbReference>
<dbReference type="InterPro" id="IPR049053">
    <property type="entry name" value="AFCA-like_C"/>
</dbReference>
<organism evidence="4 5">
    <name type="scientific">Paenibacillus agaridevorans</name>
    <dbReference type="NCBI Taxonomy" id="171404"/>
    <lineage>
        <taxon>Bacteria</taxon>
        <taxon>Bacillati</taxon>
        <taxon>Bacillota</taxon>
        <taxon>Bacilli</taxon>
        <taxon>Bacillales</taxon>
        <taxon>Paenibacillaceae</taxon>
        <taxon>Paenibacillus</taxon>
    </lineage>
</organism>
<dbReference type="Gene3D" id="1.50.10.10">
    <property type="match status" value="1"/>
</dbReference>
<feature type="domain" description="Alpha fucosidase A-like C-terminal" evidence="2">
    <location>
        <begin position="672"/>
        <end position="741"/>
    </location>
</feature>
<evidence type="ECO:0000259" key="2">
    <source>
        <dbReference type="Pfam" id="PF21307"/>
    </source>
</evidence>
<gene>
    <name evidence="4" type="ORF">PAT3040_04486</name>
</gene>